<dbReference type="PANTHER" id="PTHR36699:SF1">
    <property type="entry name" value="L,D-TRANSPEPTIDASE YAFK-RELATED"/>
    <property type="match status" value="1"/>
</dbReference>
<proteinExistence type="inferred from homology"/>
<dbReference type="Proteomes" id="UP000624703">
    <property type="component" value="Unassembled WGS sequence"/>
</dbReference>
<dbReference type="GO" id="GO:0071555">
    <property type="term" value="P:cell wall organization"/>
    <property type="evidence" value="ECO:0007669"/>
    <property type="project" value="UniProtKB-UniRule"/>
</dbReference>
<evidence type="ECO:0000256" key="5">
    <source>
        <dbReference type="ARBA" id="ARBA00022984"/>
    </source>
</evidence>
<dbReference type="RefSeq" id="WP_200312131.1">
    <property type="nucleotide sequence ID" value="NZ_JAENIM010000043.1"/>
</dbReference>
<feature type="region of interest" description="Disordered" evidence="8">
    <location>
        <begin position="181"/>
        <end position="205"/>
    </location>
</feature>
<evidence type="ECO:0000256" key="1">
    <source>
        <dbReference type="ARBA" id="ARBA00004752"/>
    </source>
</evidence>
<dbReference type="GO" id="GO:0008360">
    <property type="term" value="P:regulation of cell shape"/>
    <property type="evidence" value="ECO:0007669"/>
    <property type="project" value="UniProtKB-UniRule"/>
</dbReference>
<keyword evidence="3" id="KW-0808">Transferase</keyword>
<keyword evidence="6 7" id="KW-0961">Cell wall biogenesis/degradation</keyword>
<evidence type="ECO:0000256" key="7">
    <source>
        <dbReference type="PROSITE-ProRule" id="PRU01373"/>
    </source>
</evidence>
<evidence type="ECO:0000256" key="6">
    <source>
        <dbReference type="ARBA" id="ARBA00023316"/>
    </source>
</evidence>
<dbReference type="InterPro" id="IPR038063">
    <property type="entry name" value="Transpep_catalytic_dom"/>
</dbReference>
<evidence type="ECO:0000256" key="4">
    <source>
        <dbReference type="ARBA" id="ARBA00022960"/>
    </source>
</evidence>
<comment type="similarity">
    <text evidence="2">Belongs to the YkuD family.</text>
</comment>
<dbReference type="Pfam" id="PF03734">
    <property type="entry name" value="YkuD"/>
    <property type="match status" value="1"/>
</dbReference>
<keyword evidence="5 7" id="KW-0573">Peptidoglycan synthesis</keyword>
<dbReference type="GO" id="GO:0009252">
    <property type="term" value="P:peptidoglycan biosynthetic process"/>
    <property type="evidence" value="ECO:0007669"/>
    <property type="project" value="UniProtKB-UniPathway"/>
</dbReference>
<dbReference type="SUPFAM" id="SSF141523">
    <property type="entry name" value="L,D-transpeptidase catalytic domain-like"/>
    <property type="match status" value="1"/>
</dbReference>
<dbReference type="PANTHER" id="PTHR36699">
    <property type="entry name" value="LD-TRANSPEPTIDASE"/>
    <property type="match status" value="1"/>
</dbReference>
<evidence type="ECO:0000256" key="2">
    <source>
        <dbReference type="ARBA" id="ARBA00005992"/>
    </source>
</evidence>
<gene>
    <name evidence="10" type="ORF">JIN82_13225</name>
</gene>
<evidence type="ECO:0000313" key="10">
    <source>
        <dbReference type="EMBL" id="MBK1792117.1"/>
    </source>
</evidence>
<dbReference type="PROSITE" id="PS52029">
    <property type="entry name" value="LD_TPASE"/>
    <property type="match status" value="1"/>
</dbReference>
<name>A0A8J7MFL1_9BACT</name>
<feature type="active site" description="Proton donor/acceptor" evidence="7">
    <location>
        <position position="112"/>
    </location>
</feature>
<evidence type="ECO:0000313" key="11">
    <source>
        <dbReference type="Proteomes" id="UP000624703"/>
    </source>
</evidence>
<protein>
    <submittedName>
        <fullName evidence="10">L,D-transpeptidase family protein</fullName>
    </submittedName>
</protein>
<dbReference type="InterPro" id="IPR005490">
    <property type="entry name" value="LD_TPept_cat_dom"/>
</dbReference>
<sequence>MAKRFQDLGPLTNGEPMSILAFKKEQRLELWKQRESGWEMVCSYPFTGYSGTLGPKLEEGDGQIPEGIYQIEYLNPNSSYHLSIKLDYPNSFDRKMADVDGREELGFDIFIHGSSATIGCIPIGDEAIEELFYLIAKNGYSNVTTIITPVDFRLGAAPPEVDGIGWEADLYAKLSKRLKDYPIPENPNNEDDNKEHQLPTVPPSS</sequence>
<reference evidence="10" key="1">
    <citation type="submission" date="2021-01" db="EMBL/GenBank/DDBJ databases">
        <title>Modified the classification status of verrucomicrobia.</title>
        <authorList>
            <person name="Feng X."/>
        </authorList>
    </citation>
    <scope>NUCLEOTIDE SEQUENCE</scope>
    <source>
        <strain evidence="10">_KCTC 22039</strain>
    </source>
</reference>
<organism evidence="10 11">
    <name type="scientific">Persicirhabdus sediminis</name>
    <dbReference type="NCBI Taxonomy" id="454144"/>
    <lineage>
        <taxon>Bacteria</taxon>
        <taxon>Pseudomonadati</taxon>
        <taxon>Verrucomicrobiota</taxon>
        <taxon>Verrucomicrobiia</taxon>
        <taxon>Verrucomicrobiales</taxon>
        <taxon>Verrucomicrobiaceae</taxon>
        <taxon>Persicirhabdus</taxon>
    </lineage>
</organism>
<dbReference type="AlphaFoldDB" id="A0A8J7MFL1"/>
<evidence type="ECO:0000259" key="9">
    <source>
        <dbReference type="PROSITE" id="PS52029"/>
    </source>
</evidence>
<dbReference type="CDD" id="cd16913">
    <property type="entry name" value="YkuD_like"/>
    <property type="match status" value="1"/>
</dbReference>
<keyword evidence="4 7" id="KW-0133">Cell shape</keyword>
<accession>A0A8J7MFL1</accession>
<dbReference type="EMBL" id="JAENIM010000043">
    <property type="protein sequence ID" value="MBK1792117.1"/>
    <property type="molecule type" value="Genomic_DNA"/>
</dbReference>
<dbReference type="GO" id="GO:0016740">
    <property type="term" value="F:transferase activity"/>
    <property type="evidence" value="ECO:0007669"/>
    <property type="project" value="UniProtKB-KW"/>
</dbReference>
<feature type="active site" description="Nucleophile" evidence="7">
    <location>
        <position position="120"/>
    </location>
</feature>
<evidence type="ECO:0000256" key="8">
    <source>
        <dbReference type="SAM" id="MobiDB-lite"/>
    </source>
</evidence>
<dbReference type="UniPathway" id="UPA00219"/>
<comment type="pathway">
    <text evidence="1 7">Cell wall biogenesis; peptidoglycan biosynthesis.</text>
</comment>
<comment type="caution">
    <text evidence="10">The sequence shown here is derived from an EMBL/GenBank/DDBJ whole genome shotgun (WGS) entry which is preliminary data.</text>
</comment>
<keyword evidence="11" id="KW-1185">Reference proteome</keyword>
<evidence type="ECO:0000256" key="3">
    <source>
        <dbReference type="ARBA" id="ARBA00022679"/>
    </source>
</evidence>
<dbReference type="GO" id="GO:0004180">
    <property type="term" value="F:carboxypeptidase activity"/>
    <property type="evidence" value="ECO:0007669"/>
    <property type="project" value="UniProtKB-ARBA"/>
</dbReference>
<feature type="domain" description="L,D-TPase catalytic" evidence="9">
    <location>
        <begin position="17"/>
        <end position="148"/>
    </location>
</feature>